<dbReference type="NCBIfam" id="TIGR02426">
    <property type="entry name" value="protocat_pcaB"/>
    <property type="match status" value="1"/>
</dbReference>
<evidence type="ECO:0000313" key="6">
    <source>
        <dbReference type="Proteomes" id="UP000239990"/>
    </source>
</evidence>
<dbReference type="RefSeq" id="WP_104144066.1">
    <property type="nucleotide sequence ID" value="NZ_PREU01000006.1"/>
</dbReference>
<reference evidence="5 6" key="1">
    <citation type="submission" date="2018-02" db="EMBL/GenBank/DDBJ databases">
        <title>Draft Genome of Achromobacter spanius stain 6.</title>
        <authorList>
            <person name="Gunasekera T.S."/>
            <person name="Radwan O."/>
            <person name="Ruiz O.N."/>
        </authorList>
    </citation>
    <scope>NUCLEOTIDE SEQUENCE [LARGE SCALE GENOMIC DNA]</scope>
    <source>
        <strain evidence="5 6">6</strain>
    </source>
</reference>
<dbReference type="PANTHER" id="PTHR43172:SF2">
    <property type="entry name" value="ADENYLOSUCCINATE LYASE C-TERMINAL DOMAIN-CONTAINING PROTEIN"/>
    <property type="match status" value="1"/>
</dbReference>
<dbReference type="Pfam" id="PF00206">
    <property type="entry name" value="Lyase_1"/>
    <property type="match status" value="1"/>
</dbReference>
<dbReference type="InterPro" id="IPR012789">
    <property type="entry name" value="Protocat_PcaB-like"/>
</dbReference>
<dbReference type="InterPro" id="IPR000362">
    <property type="entry name" value="Fumarate_lyase_fam"/>
</dbReference>
<dbReference type="PRINTS" id="PR00149">
    <property type="entry name" value="FUMRATELYASE"/>
</dbReference>
<comment type="caution">
    <text evidence="5">The sequence shown here is derived from an EMBL/GenBank/DDBJ whole genome shotgun (WGS) entry which is preliminary data.</text>
</comment>
<dbReference type="GO" id="GO:0047472">
    <property type="term" value="F:3-carboxy-cis,cis-muconate cycloisomerase activity"/>
    <property type="evidence" value="ECO:0007669"/>
    <property type="project" value="UniProtKB-UniRule"/>
</dbReference>
<evidence type="ECO:0000313" key="5">
    <source>
        <dbReference type="EMBL" id="PPA75396.1"/>
    </source>
</evidence>
<feature type="domain" description="Adenylosuccinate lyase C-terminal" evidence="4">
    <location>
        <begin position="369"/>
        <end position="452"/>
    </location>
</feature>
<evidence type="ECO:0000256" key="3">
    <source>
        <dbReference type="SAM" id="Coils"/>
    </source>
</evidence>
<protein>
    <recommendedName>
        <fullName evidence="2">3-carboxy-cis,cis-muconate cycloisomerase</fullName>
        <ecNumber evidence="2">5.5.1.2</ecNumber>
    </recommendedName>
</protein>
<feature type="coiled-coil region" evidence="3">
    <location>
        <begin position="121"/>
        <end position="148"/>
    </location>
</feature>
<dbReference type="PROSITE" id="PS00163">
    <property type="entry name" value="FUMARATE_LYASES"/>
    <property type="match status" value="1"/>
</dbReference>
<dbReference type="Pfam" id="PF10397">
    <property type="entry name" value="ADSL_C"/>
    <property type="match status" value="1"/>
</dbReference>
<dbReference type="Gene3D" id="1.10.40.30">
    <property type="entry name" value="Fumarase/aspartase (C-terminal domain)"/>
    <property type="match status" value="1"/>
</dbReference>
<dbReference type="GO" id="GO:0016829">
    <property type="term" value="F:lyase activity"/>
    <property type="evidence" value="ECO:0007669"/>
    <property type="project" value="UniProtKB-ARBA"/>
</dbReference>
<dbReference type="InterPro" id="IPR020557">
    <property type="entry name" value="Fumarate_lyase_CS"/>
</dbReference>
<dbReference type="SMR" id="A0A2S5GR23"/>
<dbReference type="EMBL" id="PREU01000006">
    <property type="protein sequence ID" value="PPA75396.1"/>
    <property type="molecule type" value="Genomic_DNA"/>
</dbReference>
<comment type="similarity">
    <text evidence="1">Belongs to the class-II fumarase/aspartase family.</text>
</comment>
<dbReference type="InterPro" id="IPR022761">
    <property type="entry name" value="Fumarate_lyase_N"/>
</dbReference>
<sequence>MTILSGLTEQIYSDRDIMGLFSGPGTIRRMLAVQAALARAQARCGVIPDSAARSIHKVCHAEDINSILDLDAIASASMLAGNIAIPFVKQLTAAVRQADAEAARFVHWGATSQDVLDTALVLQLQQVAAQLDLDLDAAQRACARLTATHRDTIMVGRTWLQHALPTTFGVKTAGWLEALTRSRQRLRHDAEQCALLQFGGAAGTLASLGNAAPDVARVLAEELGLALPDMPWHTHRDRLADLAATLGVLTGTLGKIARDVSLMAQTEIAELAEPAGPGRGGSSTMPHKRNPVSSAAILAAATRMPPLVSTMLSAMVQEHERALGGWQAEWDVLPQICALAGGALRHLASLLDGLEVHPENMIRNLGATNGLILAEAYALALGGRMGRIEAHELVERASKEAVRRNCTLKVAMQEALAAHEGTRDLLGKEELDRLSDPAAYLGQAGEVCDRVLAGWRGVGEARRGSR</sequence>
<keyword evidence="3" id="KW-0175">Coiled coil</keyword>
<gene>
    <name evidence="5" type="ORF">C4E15_14955</name>
</gene>
<dbReference type="PRINTS" id="PR00145">
    <property type="entry name" value="ARGSUCLYASE"/>
</dbReference>
<proteinExistence type="inferred from homology"/>
<dbReference type="SUPFAM" id="SSF48557">
    <property type="entry name" value="L-aspartase-like"/>
    <property type="match status" value="1"/>
</dbReference>
<dbReference type="PANTHER" id="PTHR43172">
    <property type="entry name" value="ADENYLOSUCCINATE LYASE"/>
    <property type="match status" value="1"/>
</dbReference>
<dbReference type="NCBIfam" id="NF006554">
    <property type="entry name" value="PRK09053.1"/>
    <property type="match status" value="1"/>
</dbReference>
<keyword evidence="5" id="KW-0413">Isomerase</keyword>
<evidence type="ECO:0000259" key="4">
    <source>
        <dbReference type="SMART" id="SM00998"/>
    </source>
</evidence>
<dbReference type="InterPro" id="IPR019468">
    <property type="entry name" value="AdenyloSucc_lyase_C"/>
</dbReference>
<dbReference type="Gene3D" id="1.20.200.10">
    <property type="entry name" value="Fumarase/aspartase (Central domain)"/>
    <property type="match status" value="1"/>
</dbReference>
<organism evidence="5 6">
    <name type="scientific">Achromobacter spanius</name>
    <dbReference type="NCBI Taxonomy" id="217203"/>
    <lineage>
        <taxon>Bacteria</taxon>
        <taxon>Pseudomonadati</taxon>
        <taxon>Pseudomonadota</taxon>
        <taxon>Betaproteobacteria</taxon>
        <taxon>Burkholderiales</taxon>
        <taxon>Alcaligenaceae</taxon>
        <taxon>Achromobacter</taxon>
    </lineage>
</organism>
<evidence type="ECO:0000256" key="2">
    <source>
        <dbReference type="NCBIfam" id="TIGR02426"/>
    </source>
</evidence>
<dbReference type="GO" id="GO:0019619">
    <property type="term" value="P:3,4-dihydroxybenzoate catabolic process"/>
    <property type="evidence" value="ECO:0007669"/>
    <property type="project" value="InterPro"/>
</dbReference>
<dbReference type="OrthoDB" id="9768878at2"/>
<accession>A0A2S5GR23</accession>
<name>A0A2S5GR23_9BURK</name>
<dbReference type="CDD" id="cd01597">
    <property type="entry name" value="pCLME"/>
    <property type="match status" value="1"/>
</dbReference>
<dbReference type="SMART" id="SM00998">
    <property type="entry name" value="ADSL_C"/>
    <property type="match status" value="1"/>
</dbReference>
<dbReference type="AlphaFoldDB" id="A0A2S5GR23"/>
<dbReference type="InterPro" id="IPR008948">
    <property type="entry name" value="L-Aspartase-like"/>
</dbReference>
<dbReference type="EC" id="5.5.1.2" evidence="2"/>
<evidence type="ECO:0000256" key="1">
    <source>
        <dbReference type="ARBA" id="ARBA00034772"/>
    </source>
</evidence>
<dbReference type="Proteomes" id="UP000239990">
    <property type="component" value="Unassembled WGS sequence"/>
</dbReference>